<protein>
    <submittedName>
        <fullName evidence="8">Transmembrane protein 136</fullName>
    </submittedName>
</protein>
<dbReference type="OrthoDB" id="506011at2759"/>
<evidence type="ECO:0000313" key="9">
    <source>
        <dbReference type="Proteomes" id="UP000030645"/>
    </source>
</evidence>
<name>W9S407_9ROSA</name>
<evidence type="ECO:0000256" key="2">
    <source>
        <dbReference type="ARBA" id="ARBA00022692"/>
    </source>
</evidence>
<keyword evidence="9" id="KW-1185">Reference proteome</keyword>
<evidence type="ECO:0000313" key="8">
    <source>
        <dbReference type="EMBL" id="EXC25042.1"/>
    </source>
</evidence>
<reference evidence="9" key="1">
    <citation type="submission" date="2013-01" db="EMBL/GenBank/DDBJ databases">
        <title>Draft Genome Sequence of a Mulberry Tree, Morus notabilis C.K. Schneid.</title>
        <authorList>
            <person name="He N."/>
            <person name="Zhao S."/>
        </authorList>
    </citation>
    <scope>NUCLEOTIDE SEQUENCE</scope>
</reference>
<dbReference type="GO" id="GO:0016020">
    <property type="term" value="C:membrane"/>
    <property type="evidence" value="ECO:0007669"/>
    <property type="project" value="UniProtKB-SubCell"/>
</dbReference>
<keyword evidence="4 5" id="KW-0472">Membrane</keyword>
<dbReference type="PROSITE" id="PS50922">
    <property type="entry name" value="TLC"/>
    <property type="match status" value="1"/>
</dbReference>
<dbReference type="KEGG" id="mnt:21404751"/>
<proteinExistence type="predicted"/>
<evidence type="ECO:0000256" key="5">
    <source>
        <dbReference type="PROSITE-ProRule" id="PRU00205"/>
    </source>
</evidence>
<organism evidence="8 9">
    <name type="scientific">Morus notabilis</name>
    <dbReference type="NCBI Taxonomy" id="981085"/>
    <lineage>
        <taxon>Eukaryota</taxon>
        <taxon>Viridiplantae</taxon>
        <taxon>Streptophyta</taxon>
        <taxon>Embryophyta</taxon>
        <taxon>Tracheophyta</taxon>
        <taxon>Spermatophyta</taxon>
        <taxon>Magnoliopsida</taxon>
        <taxon>eudicotyledons</taxon>
        <taxon>Gunneridae</taxon>
        <taxon>Pentapetalae</taxon>
        <taxon>rosids</taxon>
        <taxon>fabids</taxon>
        <taxon>Rosales</taxon>
        <taxon>Moraceae</taxon>
        <taxon>Moreae</taxon>
        <taxon>Morus</taxon>
    </lineage>
</organism>
<evidence type="ECO:0000259" key="7">
    <source>
        <dbReference type="PROSITE" id="PS50922"/>
    </source>
</evidence>
<dbReference type="Pfam" id="PF03798">
    <property type="entry name" value="TRAM_LAG1_CLN8"/>
    <property type="match status" value="1"/>
</dbReference>
<dbReference type="PANTHER" id="PTHR31898">
    <property type="entry name" value="TRANSMEMBRANE PROTEIN 136"/>
    <property type="match status" value="1"/>
</dbReference>
<sequence>MEESIRNVVVSGVISWSTAFVLIRKAFPKRSFEFYNRLVSTIHAVLAVTLASLSVEDWSCPVCPLASNSSPKQMKALAVSLSYLIYDLICCLFDKKVNVDNSVHHLVSIVGIGAGLAYGKCGSEMAAALWITEISSPFLHLRELLKELGYRDTDLNLAADILFALIFTVARMICGPYLTYVTLKARNPLIIQAMAMSLQLVSAFWFYKIARMVKYKLTKRSMPKKLA</sequence>
<feature type="transmembrane region" description="Helical" evidence="6">
    <location>
        <begin position="157"/>
        <end position="178"/>
    </location>
</feature>
<dbReference type="eggNOG" id="KOG4474">
    <property type="taxonomic scope" value="Eukaryota"/>
</dbReference>
<feature type="domain" description="TLC" evidence="7">
    <location>
        <begin position="29"/>
        <end position="218"/>
    </location>
</feature>
<gene>
    <name evidence="8" type="ORF">L484_021913</name>
</gene>
<feature type="transmembrane region" description="Helical" evidence="6">
    <location>
        <begin position="190"/>
        <end position="210"/>
    </location>
</feature>
<dbReference type="SMART" id="SM00724">
    <property type="entry name" value="TLC"/>
    <property type="match status" value="1"/>
</dbReference>
<dbReference type="InterPro" id="IPR006634">
    <property type="entry name" value="TLC-dom"/>
</dbReference>
<feature type="transmembrane region" description="Helical" evidence="6">
    <location>
        <begin position="6"/>
        <end position="23"/>
    </location>
</feature>
<dbReference type="Proteomes" id="UP000030645">
    <property type="component" value="Unassembled WGS sequence"/>
</dbReference>
<dbReference type="InterPro" id="IPR042512">
    <property type="entry name" value="TLCD5"/>
</dbReference>
<dbReference type="PANTHER" id="PTHR31898:SF1">
    <property type="entry name" value="TLC DOMAIN-CONTAINING PROTEIN 5"/>
    <property type="match status" value="1"/>
</dbReference>
<evidence type="ECO:0000256" key="4">
    <source>
        <dbReference type="ARBA" id="ARBA00023136"/>
    </source>
</evidence>
<dbReference type="EMBL" id="KE346040">
    <property type="protein sequence ID" value="EXC25042.1"/>
    <property type="molecule type" value="Genomic_DNA"/>
</dbReference>
<evidence type="ECO:0000256" key="6">
    <source>
        <dbReference type="SAM" id="Phobius"/>
    </source>
</evidence>
<evidence type="ECO:0000256" key="1">
    <source>
        <dbReference type="ARBA" id="ARBA00004141"/>
    </source>
</evidence>
<dbReference type="AlphaFoldDB" id="W9S407"/>
<keyword evidence="2 5" id="KW-0812">Transmembrane</keyword>
<evidence type="ECO:0000256" key="3">
    <source>
        <dbReference type="ARBA" id="ARBA00022989"/>
    </source>
</evidence>
<comment type="subcellular location">
    <subcellularLocation>
        <location evidence="1">Membrane</location>
        <topology evidence="1">Multi-pass membrane protein</topology>
    </subcellularLocation>
</comment>
<accession>W9S407</accession>
<keyword evidence="3 6" id="KW-1133">Transmembrane helix</keyword>